<dbReference type="InterPro" id="IPR001296">
    <property type="entry name" value="Glyco_trans_1"/>
</dbReference>
<name>A0A1G5R642_PHOLU</name>
<feature type="domain" description="Glycosyl transferase family 1" evidence="2">
    <location>
        <begin position="204"/>
        <end position="316"/>
    </location>
</feature>
<gene>
    <name evidence="3" type="ORF">SAMN02982990_03214</name>
</gene>
<evidence type="ECO:0000256" key="1">
    <source>
        <dbReference type="ARBA" id="ARBA00022679"/>
    </source>
</evidence>
<accession>A0A1G5R642</accession>
<evidence type="ECO:0000313" key="3">
    <source>
        <dbReference type="EMBL" id="SCZ69338.1"/>
    </source>
</evidence>
<dbReference type="GeneID" id="45657861"/>
<reference evidence="4" key="1">
    <citation type="submission" date="2016-10" db="EMBL/GenBank/DDBJ databases">
        <authorList>
            <person name="Varghese N."/>
            <person name="Submissions S."/>
        </authorList>
    </citation>
    <scope>NUCLEOTIDE SEQUENCE [LARGE SCALE GENOMIC DNA]</scope>
    <source>
        <strain evidence="4">ATCC 29999</strain>
    </source>
</reference>
<keyword evidence="4" id="KW-1185">Reference proteome</keyword>
<evidence type="ECO:0000259" key="2">
    <source>
        <dbReference type="Pfam" id="PF00534"/>
    </source>
</evidence>
<dbReference type="Proteomes" id="UP000183223">
    <property type="component" value="Unassembled WGS sequence"/>
</dbReference>
<dbReference type="AlphaFoldDB" id="A0A1G5R642"/>
<dbReference type="OrthoDB" id="6713581at2"/>
<dbReference type="GO" id="GO:0016757">
    <property type="term" value="F:glycosyltransferase activity"/>
    <property type="evidence" value="ECO:0007669"/>
    <property type="project" value="InterPro"/>
</dbReference>
<proteinExistence type="predicted"/>
<dbReference type="PANTHER" id="PTHR46401:SF2">
    <property type="entry name" value="GLYCOSYLTRANSFERASE WBBK-RELATED"/>
    <property type="match status" value="1"/>
</dbReference>
<organism evidence="3 4">
    <name type="scientific">Photorhabdus luminescens</name>
    <name type="common">Xenorhabdus luminescens</name>
    <dbReference type="NCBI Taxonomy" id="29488"/>
    <lineage>
        <taxon>Bacteria</taxon>
        <taxon>Pseudomonadati</taxon>
        <taxon>Pseudomonadota</taxon>
        <taxon>Gammaproteobacteria</taxon>
        <taxon>Enterobacterales</taxon>
        <taxon>Morganellaceae</taxon>
        <taxon>Photorhabdus</taxon>
    </lineage>
</organism>
<dbReference type="EMBL" id="FMWJ01000017">
    <property type="protein sequence ID" value="SCZ69338.1"/>
    <property type="molecule type" value="Genomic_DNA"/>
</dbReference>
<protein>
    <submittedName>
        <fullName evidence="3">Glycosyltransferase involved in cell wall bisynthesis</fullName>
    </submittedName>
</protein>
<dbReference type="Pfam" id="PF00534">
    <property type="entry name" value="Glycos_transf_1"/>
    <property type="match status" value="1"/>
</dbReference>
<dbReference type="SUPFAM" id="SSF53756">
    <property type="entry name" value="UDP-Glycosyltransferase/glycogen phosphorylase"/>
    <property type="match status" value="1"/>
</dbReference>
<dbReference type="PANTHER" id="PTHR46401">
    <property type="entry name" value="GLYCOSYLTRANSFERASE WBBK-RELATED"/>
    <property type="match status" value="1"/>
</dbReference>
<sequence>MKKILVLVENYPSSINVYAMSFVHSRNIEYSKLGIDVHVLNFSATENYIFEGITVYNKKNFKQNSLDDYDCIVSHAPNIRHHLNFLFLKMHKIKKLVFIFHGHETLKINKYYPSPYLWISKQSTIKKYSQNLYDYFKLFCLRFFIKKHMSNLRLIFVSKWMKKHSLSCLNLNIEENAYIINNSSNIIFFEKSFDIKSSKKGDFVTIRPLDGSKYSVDLVVALAKNNPNYTFTIYGKGNFFKYNKKPENVIHIETFIHQKDIPDILNQYKAAVMPTRLDAQGVMMCEMATYGMPIITSDLPICKEMLSDFNSCLFISNTDFPTYKIDLVFINQINKVTKKNTKFSPTVLAKEELHVFFKS</sequence>
<dbReference type="Gene3D" id="3.40.50.2000">
    <property type="entry name" value="Glycogen Phosphorylase B"/>
    <property type="match status" value="2"/>
</dbReference>
<evidence type="ECO:0000313" key="4">
    <source>
        <dbReference type="Proteomes" id="UP000183223"/>
    </source>
</evidence>
<keyword evidence="1 3" id="KW-0808">Transferase</keyword>
<dbReference type="CDD" id="cd03801">
    <property type="entry name" value="GT4_PimA-like"/>
    <property type="match status" value="1"/>
</dbReference>
<dbReference type="RefSeq" id="WP_049584931.1">
    <property type="nucleotide sequence ID" value="NZ_CAWQXX010000061.1"/>
</dbReference>